<feature type="transmembrane region" description="Helical" evidence="4">
    <location>
        <begin position="21"/>
        <end position="39"/>
    </location>
</feature>
<feature type="transmembrane region" description="Helical" evidence="4">
    <location>
        <begin position="179"/>
        <end position="196"/>
    </location>
</feature>
<keyword evidence="2" id="KW-1003">Cell membrane</keyword>
<dbReference type="Proteomes" id="UP000290819">
    <property type="component" value="Unassembled WGS sequence"/>
</dbReference>
<feature type="transmembrane region" description="Helical" evidence="4">
    <location>
        <begin position="145"/>
        <end position="167"/>
    </location>
</feature>
<dbReference type="GO" id="GO:0035556">
    <property type="term" value="P:intracellular signal transduction"/>
    <property type="evidence" value="ECO:0007669"/>
    <property type="project" value="InterPro"/>
</dbReference>
<evidence type="ECO:0000256" key="1">
    <source>
        <dbReference type="ARBA" id="ARBA00004651"/>
    </source>
</evidence>
<name>A0A4Q1UQ90_9BRAD</name>
<dbReference type="PROSITE" id="PS51085">
    <property type="entry name" value="2FE2S_FER_2"/>
    <property type="match status" value="1"/>
</dbReference>
<evidence type="ECO:0000313" key="8">
    <source>
        <dbReference type="Proteomes" id="UP000290819"/>
    </source>
</evidence>
<sequence>MAATASSRFSELSRATSVRQVRLGCGIILFAYVVSHFLNHALGNISVDAMEIGVYYHTLFWQFLPVAIVFYAAALTHMGLGVYALYQRRQFRWRTVEPLQLVLGLSIPALVMAHVIGVRLGQTLYGHQKLYPQELYLFFVASNRIWTMTILLIIAWIHGCIGIYFWLRLKPFFKRAAPYLLAAAVLIPTLALLGVYQGGRSIQIEADDGEWRTHNLTRRQLGTTAEAETLDRITGGLTISYVGVLALVLAARGVRAWRERRGGMIALSYGNGKTVRVPKGLSVLEASLRHNVPHASVCGGRARCSTCRIRVIGDHGALPEPSQREAFVLTRVGTTDPSIRLACQLRPDSDLSFFQLFTPQTLSADGQASTSARIGQERYLVSLFVDMRGSTQLAEKRLPFDTVFIVNRFLGAVSQAVIENGGQPNQFVGDGMLALFGLTADPQTACRQALKAAASIAANIDELNELLSHDLRQPIRFGIGIHGGEVIIGDIGYRDHIVFTALGDAVNVAARLQDMTKMLACEAIVSEEVRRTAGLADDALPQQEVAIRGRDEPMAVRVVADARGLAALVGRSERVAA</sequence>
<evidence type="ECO:0000313" key="7">
    <source>
        <dbReference type="EMBL" id="RXT38081.1"/>
    </source>
</evidence>
<dbReference type="InterPro" id="IPR001054">
    <property type="entry name" value="A/G_cyclase"/>
</dbReference>
<evidence type="ECO:0000256" key="2">
    <source>
        <dbReference type="ARBA" id="ARBA00022475"/>
    </source>
</evidence>
<dbReference type="EMBL" id="MZXW01000043">
    <property type="protein sequence ID" value="RXT38081.1"/>
    <property type="molecule type" value="Genomic_DNA"/>
</dbReference>
<dbReference type="Gene3D" id="3.30.70.1230">
    <property type="entry name" value="Nucleotide cyclase"/>
    <property type="match status" value="1"/>
</dbReference>
<dbReference type="OrthoDB" id="341967at2"/>
<dbReference type="PANTHER" id="PTHR43081:SF17">
    <property type="entry name" value="BLL5647 PROTEIN"/>
    <property type="match status" value="1"/>
</dbReference>
<feature type="transmembrane region" description="Helical" evidence="4">
    <location>
        <begin position="98"/>
        <end position="125"/>
    </location>
</feature>
<dbReference type="GO" id="GO:0051536">
    <property type="term" value="F:iron-sulfur cluster binding"/>
    <property type="evidence" value="ECO:0007669"/>
    <property type="project" value="InterPro"/>
</dbReference>
<dbReference type="InterPro" id="IPR050697">
    <property type="entry name" value="Adenylyl/Guanylyl_Cyclase_3/4"/>
</dbReference>
<evidence type="ECO:0000259" key="5">
    <source>
        <dbReference type="PROSITE" id="PS50125"/>
    </source>
</evidence>
<gene>
    <name evidence="7" type="ORF">B5V03_30905</name>
</gene>
<dbReference type="SUPFAM" id="SSF55073">
    <property type="entry name" value="Nucleotide cyclase"/>
    <property type="match status" value="1"/>
</dbReference>
<comment type="caution">
    <text evidence="7">The sequence shown here is derived from an EMBL/GenBank/DDBJ whole genome shotgun (WGS) entry which is preliminary data.</text>
</comment>
<feature type="transmembrane region" description="Helical" evidence="4">
    <location>
        <begin position="59"/>
        <end position="86"/>
    </location>
</feature>
<dbReference type="CDD" id="cd00207">
    <property type="entry name" value="fer2"/>
    <property type="match status" value="1"/>
</dbReference>
<dbReference type="InterPro" id="IPR036010">
    <property type="entry name" value="2Fe-2S_ferredoxin-like_sf"/>
</dbReference>
<dbReference type="InterPro" id="IPR001041">
    <property type="entry name" value="2Fe-2S_ferredoxin-type"/>
</dbReference>
<dbReference type="AlphaFoldDB" id="A0A4Q1UQ90"/>
<keyword evidence="4" id="KW-1133">Transmembrane helix</keyword>
<keyword evidence="3 4" id="KW-0472">Membrane</keyword>
<dbReference type="RefSeq" id="WP_129274241.1">
    <property type="nucleotide sequence ID" value="NZ_MZXW01000043.1"/>
</dbReference>
<organism evidence="7 8">
    <name type="scientific">Bradyrhizobium betae</name>
    <dbReference type="NCBI Taxonomy" id="244734"/>
    <lineage>
        <taxon>Bacteria</taxon>
        <taxon>Pseudomonadati</taxon>
        <taxon>Pseudomonadota</taxon>
        <taxon>Alphaproteobacteria</taxon>
        <taxon>Hyphomicrobiales</taxon>
        <taxon>Nitrobacteraceae</taxon>
        <taxon>Bradyrhizobium</taxon>
    </lineage>
</organism>
<feature type="domain" description="Guanylate cyclase" evidence="5">
    <location>
        <begin position="381"/>
        <end position="513"/>
    </location>
</feature>
<dbReference type="GO" id="GO:0005886">
    <property type="term" value="C:plasma membrane"/>
    <property type="evidence" value="ECO:0007669"/>
    <property type="project" value="UniProtKB-SubCell"/>
</dbReference>
<feature type="transmembrane region" description="Helical" evidence="4">
    <location>
        <begin position="233"/>
        <end position="251"/>
    </location>
</feature>
<dbReference type="FunFam" id="3.30.70.1230:FF:000060">
    <property type="entry name" value="Adenylate cyclase"/>
    <property type="match status" value="1"/>
</dbReference>
<keyword evidence="8" id="KW-1185">Reference proteome</keyword>
<comment type="subcellular location">
    <subcellularLocation>
        <location evidence="1">Cell membrane</location>
        <topology evidence="1">Multi-pass membrane protein</topology>
    </subcellularLocation>
</comment>
<evidence type="ECO:0000259" key="6">
    <source>
        <dbReference type="PROSITE" id="PS51085"/>
    </source>
</evidence>
<dbReference type="GO" id="GO:0006171">
    <property type="term" value="P:cAMP biosynthetic process"/>
    <property type="evidence" value="ECO:0007669"/>
    <property type="project" value="TreeGrafter"/>
</dbReference>
<dbReference type="InterPro" id="IPR034804">
    <property type="entry name" value="SQR/QFR_C/D"/>
</dbReference>
<dbReference type="PROSITE" id="PS50125">
    <property type="entry name" value="GUANYLATE_CYCLASE_2"/>
    <property type="match status" value="1"/>
</dbReference>
<dbReference type="SUPFAM" id="SSF54292">
    <property type="entry name" value="2Fe-2S ferredoxin-like"/>
    <property type="match status" value="1"/>
</dbReference>
<reference evidence="7 8" key="1">
    <citation type="submission" date="2017-03" db="EMBL/GenBank/DDBJ databases">
        <authorList>
            <person name="Safronova V.I."/>
            <person name="Sazanova A.L."/>
            <person name="Chirak E.R."/>
        </authorList>
    </citation>
    <scope>NUCLEOTIDE SEQUENCE [LARGE SCALE GENOMIC DNA]</scope>
    <source>
        <strain evidence="7 8">Opo-243</strain>
    </source>
</reference>
<dbReference type="GO" id="GO:0004016">
    <property type="term" value="F:adenylate cyclase activity"/>
    <property type="evidence" value="ECO:0007669"/>
    <property type="project" value="UniProtKB-ARBA"/>
</dbReference>
<dbReference type="PANTHER" id="PTHR43081">
    <property type="entry name" value="ADENYLATE CYCLASE, TERMINAL-DIFFERENTIATION SPECIFIC-RELATED"/>
    <property type="match status" value="1"/>
</dbReference>
<feature type="domain" description="2Fe-2S ferredoxin-type" evidence="6">
    <location>
        <begin position="263"/>
        <end position="362"/>
    </location>
</feature>
<dbReference type="CDD" id="cd07302">
    <property type="entry name" value="CHD"/>
    <property type="match status" value="1"/>
</dbReference>
<dbReference type="InterPro" id="IPR029787">
    <property type="entry name" value="Nucleotide_cyclase"/>
</dbReference>
<protein>
    <submittedName>
        <fullName evidence="7">Adenylate/guanylate cyclase domain-containing protein</fullName>
    </submittedName>
</protein>
<keyword evidence="4" id="KW-0812">Transmembrane</keyword>
<dbReference type="Pfam" id="PF00111">
    <property type="entry name" value="Fer2"/>
    <property type="match status" value="1"/>
</dbReference>
<dbReference type="InterPro" id="IPR012675">
    <property type="entry name" value="Beta-grasp_dom_sf"/>
</dbReference>
<proteinExistence type="predicted"/>
<dbReference type="SUPFAM" id="SSF81343">
    <property type="entry name" value="Fumarate reductase respiratory complex transmembrane subunits"/>
    <property type="match status" value="1"/>
</dbReference>
<dbReference type="Gene3D" id="3.10.20.30">
    <property type="match status" value="1"/>
</dbReference>
<evidence type="ECO:0000256" key="3">
    <source>
        <dbReference type="ARBA" id="ARBA00023136"/>
    </source>
</evidence>
<accession>A0A4Q1UQ90</accession>
<evidence type="ECO:0000256" key="4">
    <source>
        <dbReference type="SAM" id="Phobius"/>
    </source>
</evidence>
<dbReference type="SMART" id="SM00044">
    <property type="entry name" value="CYCc"/>
    <property type="match status" value="1"/>
</dbReference>
<dbReference type="Pfam" id="PF00211">
    <property type="entry name" value="Guanylate_cyc"/>
    <property type="match status" value="1"/>
</dbReference>